<sequence>MNDLERAIDIALTAHTGDTDKAGATYIRHPLRLMEQMDSETERIVAVLHDVVEDSEYELEDIEDEFGPDVRDAVDALTKREGEAYIEEFISRCAQNEIARRVKEADIKDNMDLTRLSDVTQETAERQIRYHRALQRLESAKE</sequence>
<accession>A0A238XG36</accession>
<dbReference type="Proteomes" id="UP000198397">
    <property type="component" value="Unassembled WGS sequence"/>
</dbReference>
<keyword evidence="1" id="KW-0808">Transferase</keyword>
<protein>
    <submittedName>
        <fullName evidence="1">GTP pyrophosphokinase</fullName>
    </submittedName>
</protein>
<dbReference type="Pfam" id="PF13328">
    <property type="entry name" value="HD_4"/>
    <property type="match status" value="1"/>
</dbReference>
<dbReference type="Gene3D" id="1.10.3210.10">
    <property type="entry name" value="Hypothetical protein af1432"/>
    <property type="match status" value="1"/>
</dbReference>
<dbReference type="RefSeq" id="WP_089385506.1">
    <property type="nucleotide sequence ID" value="NZ_FZNQ01000016.1"/>
</dbReference>
<dbReference type="GO" id="GO:0016301">
    <property type="term" value="F:kinase activity"/>
    <property type="evidence" value="ECO:0007669"/>
    <property type="project" value="UniProtKB-KW"/>
</dbReference>
<name>A0A238XG36_HALVU</name>
<evidence type="ECO:0000313" key="2">
    <source>
        <dbReference type="Proteomes" id="UP000198397"/>
    </source>
</evidence>
<gene>
    <name evidence="1" type="ORF">SAMN06264855_11631</name>
</gene>
<dbReference type="PANTHER" id="PTHR46246">
    <property type="entry name" value="GUANOSINE-3',5'-BIS(DIPHOSPHATE) 3'-PYROPHOSPHOHYDROLASE MESH1"/>
    <property type="match status" value="1"/>
</dbReference>
<dbReference type="AlphaFoldDB" id="A0A238XG36"/>
<keyword evidence="1" id="KW-0418">Kinase</keyword>
<proteinExistence type="predicted"/>
<dbReference type="PANTHER" id="PTHR46246:SF1">
    <property type="entry name" value="GUANOSINE-3',5'-BIS(DIPHOSPHATE) 3'-PYROPHOSPHOHYDROLASE MESH1"/>
    <property type="match status" value="1"/>
</dbReference>
<reference evidence="1 2" key="1">
    <citation type="submission" date="2017-06" db="EMBL/GenBank/DDBJ databases">
        <authorList>
            <person name="Kim H.J."/>
            <person name="Triplett B.A."/>
        </authorList>
    </citation>
    <scope>NUCLEOTIDE SEQUENCE [LARGE SCALE GENOMIC DNA]</scope>
    <source>
        <strain evidence="1 2">DSM 8800</strain>
    </source>
</reference>
<organism evidence="1 2">
    <name type="scientific">Halorubrum vacuolatum</name>
    <name type="common">Natronobacterium vacuolatum</name>
    <dbReference type="NCBI Taxonomy" id="63740"/>
    <lineage>
        <taxon>Archaea</taxon>
        <taxon>Methanobacteriati</taxon>
        <taxon>Methanobacteriota</taxon>
        <taxon>Stenosarchaea group</taxon>
        <taxon>Halobacteria</taxon>
        <taxon>Halobacteriales</taxon>
        <taxon>Haloferacaceae</taxon>
        <taxon>Halorubrum</taxon>
    </lineage>
</organism>
<dbReference type="GO" id="GO:0008893">
    <property type="term" value="F:guanosine-3',5'-bis(diphosphate) 3'-diphosphatase activity"/>
    <property type="evidence" value="ECO:0007669"/>
    <property type="project" value="TreeGrafter"/>
</dbReference>
<keyword evidence="2" id="KW-1185">Reference proteome</keyword>
<dbReference type="SUPFAM" id="SSF109604">
    <property type="entry name" value="HD-domain/PDEase-like"/>
    <property type="match status" value="1"/>
</dbReference>
<dbReference type="EMBL" id="FZNQ01000016">
    <property type="protein sequence ID" value="SNR56889.1"/>
    <property type="molecule type" value="Genomic_DNA"/>
</dbReference>
<evidence type="ECO:0000313" key="1">
    <source>
        <dbReference type="EMBL" id="SNR56889.1"/>
    </source>
</evidence>
<dbReference type="OrthoDB" id="147258at2157"/>
<dbReference type="InterPro" id="IPR052194">
    <property type="entry name" value="MESH1"/>
</dbReference>